<organism evidence="1 2">
    <name type="scientific">Mucilaginibacter calamicampi</name>
    <dbReference type="NCBI Taxonomy" id="1302352"/>
    <lineage>
        <taxon>Bacteria</taxon>
        <taxon>Pseudomonadati</taxon>
        <taxon>Bacteroidota</taxon>
        <taxon>Sphingobacteriia</taxon>
        <taxon>Sphingobacteriales</taxon>
        <taxon>Sphingobacteriaceae</taxon>
        <taxon>Mucilaginibacter</taxon>
    </lineage>
</organism>
<dbReference type="Proteomes" id="UP001596958">
    <property type="component" value="Unassembled WGS sequence"/>
</dbReference>
<dbReference type="EMBL" id="JBHTHU010000005">
    <property type="protein sequence ID" value="MFD0750365.1"/>
    <property type="molecule type" value="Genomic_DNA"/>
</dbReference>
<proteinExistence type="predicted"/>
<accession>A0ABW2Z0U9</accession>
<sequence>MGLFSAEEPKPYQIDDKQLICMFCKNETFYVRKEQLHSPTQTFFNVEWMGSTATCFVCSSCSYVHWFMR</sequence>
<name>A0ABW2Z0U9_9SPHI</name>
<evidence type="ECO:0000313" key="1">
    <source>
        <dbReference type="EMBL" id="MFD0750365.1"/>
    </source>
</evidence>
<keyword evidence="2" id="KW-1185">Reference proteome</keyword>
<reference evidence="2" key="1">
    <citation type="journal article" date="2019" name="Int. J. Syst. Evol. Microbiol.">
        <title>The Global Catalogue of Microorganisms (GCM) 10K type strain sequencing project: providing services to taxonomists for standard genome sequencing and annotation.</title>
        <authorList>
            <consortium name="The Broad Institute Genomics Platform"/>
            <consortium name="The Broad Institute Genome Sequencing Center for Infectious Disease"/>
            <person name="Wu L."/>
            <person name="Ma J."/>
        </authorList>
    </citation>
    <scope>NUCLEOTIDE SEQUENCE [LARGE SCALE GENOMIC DNA]</scope>
    <source>
        <strain evidence="2">CCUG 63418</strain>
    </source>
</reference>
<dbReference type="RefSeq" id="WP_377099560.1">
    <property type="nucleotide sequence ID" value="NZ_JBHTHU010000005.1"/>
</dbReference>
<gene>
    <name evidence="1" type="ORF">ACFQZS_09450</name>
</gene>
<evidence type="ECO:0000313" key="2">
    <source>
        <dbReference type="Proteomes" id="UP001596958"/>
    </source>
</evidence>
<comment type="caution">
    <text evidence="1">The sequence shown here is derived from an EMBL/GenBank/DDBJ whole genome shotgun (WGS) entry which is preliminary data.</text>
</comment>
<protein>
    <submittedName>
        <fullName evidence="1">Uncharacterized protein</fullName>
    </submittedName>
</protein>